<dbReference type="Pfam" id="PF11426">
    <property type="entry name" value="Tn7_TnsC_Int"/>
    <property type="match status" value="1"/>
</dbReference>
<evidence type="ECO:0000313" key="11">
    <source>
        <dbReference type="Proteomes" id="UP000267101"/>
    </source>
</evidence>
<evidence type="ECO:0000313" key="8">
    <source>
        <dbReference type="Proteomes" id="UP000188006"/>
    </source>
</evidence>
<dbReference type="Gene3D" id="3.40.50.300">
    <property type="entry name" value="P-loop containing nucleotide triphosphate hydrolases"/>
    <property type="match status" value="1"/>
</dbReference>
<reference evidence="3 7" key="1">
    <citation type="submission" date="2015-07" db="EMBL/GenBank/DDBJ databases">
        <authorList>
            <consortium name="Pathogen Informatics"/>
        </authorList>
    </citation>
    <scope>NUCLEOTIDE SEQUENCE [LARGE SCALE GENOMIC DNA]</scope>
    <source>
        <strain evidence="3 7">20352044</strain>
        <strain evidence="8">sh1405</strain>
        <strain evidence="5">Sh1405</strain>
    </source>
</reference>
<dbReference type="GeneID" id="89488104"/>
<dbReference type="Proteomes" id="UP000194501">
    <property type="component" value="Chromosome"/>
</dbReference>
<dbReference type="InterPro" id="IPR021542">
    <property type="entry name" value="Tn7_TnsC"/>
</dbReference>
<dbReference type="EMBL" id="FUBI01000038">
    <property type="protein sequence ID" value="SJH06021.1"/>
    <property type="molecule type" value="Genomic_DNA"/>
</dbReference>
<evidence type="ECO:0000313" key="3">
    <source>
        <dbReference type="EMBL" id="CSK66103.1"/>
    </source>
</evidence>
<dbReference type="EMBL" id="RXYT01000113">
    <property type="protein sequence ID" value="RTY46052.1"/>
    <property type="molecule type" value="Genomic_DNA"/>
</dbReference>
<reference evidence="2 9" key="2">
    <citation type="submission" date="2017-02" db="EMBL/GenBank/DDBJ databases">
        <authorList>
            <person name="Svab D."/>
            <person name="Balint B."/>
            <person name="Maroti G."/>
            <person name="Vasarhelyi B."/>
            <person name="Horvath B."/>
            <person name="Toth I."/>
        </authorList>
    </citation>
    <scope>NUCLEOTIDE SEQUENCE [LARGE SCALE GENOMIC DNA]</scope>
    <source>
        <strain evidence="2">75/02</strain>
    </source>
</reference>
<accession>A0A0I4B6C1</accession>
<dbReference type="RefSeq" id="WP_001276994.1">
    <property type="nucleotide sequence ID" value="NZ_CATNNK010000056.1"/>
</dbReference>
<dbReference type="GO" id="GO:0016887">
    <property type="term" value="F:ATP hydrolysis activity"/>
    <property type="evidence" value="ECO:0007669"/>
    <property type="project" value="InterPro"/>
</dbReference>
<dbReference type="Pfam" id="PF13401">
    <property type="entry name" value="AAA_22"/>
    <property type="match status" value="1"/>
</dbReference>
<reference evidence="6 10" key="3">
    <citation type="submission" date="2018-06" db="EMBL/GenBank/DDBJ databases">
        <authorList>
            <consortium name="Pathogen Informatics"/>
            <person name="Doyle S."/>
        </authorList>
    </citation>
    <scope>NUCLEOTIDE SEQUENCE [LARGE SCALE GENOMIC DNA]</scope>
    <source>
        <strain evidence="6 10">4028STDY6275292</strain>
    </source>
</reference>
<organism evidence="4 11">
    <name type="scientific">Shigella sonnei</name>
    <dbReference type="NCBI Taxonomy" id="624"/>
    <lineage>
        <taxon>Bacteria</taxon>
        <taxon>Pseudomonadati</taxon>
        <taxon>Pseudomonadota</taxon>
        <taxon>Gammaproteobacteria</taxon>
        <taxon>Enterobacterales</taxon>
        <taxon>Enterobacteriaceae</taxon>
        <taxon>Shigella</taxon>
    </lineage>
</organism>
<dbReference type="EMBL" id="CP019689">
    <property type="protein sequence ID" value="ARS05925.1"/>
    <property type="molecule type" value="Genomic_DNA"/>
</dbReference>
<evidence type="ECO:0000313" key="4">
    <source>
        <dbReference type="EMBL" id="RTY46052.1"/>
    </source>
</evidence>
<reference evidence="4 11" key="4">
    <citation type="submission" date="2018-12" db="EMBL/GenBank/DDBJ databases">
        <title>Na.</title>
        <authorList>
            <person name="Fouts D.E."/>
            <person name="Sutton G."/>
            <person name="Singh I."/>
            <person name="Nguyen K."/>
        </authorList>
    </citation>
    <scope>NUCLEOTIDE SEQUENCE [LARGE SCALE GENOMIC DNA]</scope>
    <source>
        <strain evidence="4 11">AP274</strain>
    </source>
</reference>
<evidence type="ECO:0000313" key="6">
    <source>
        <dbReference type="EMBL" id="SRR20162.1"/>
    </source>
</evidence>
<dbReference type="Proteomes" id="UP000188006">
    <property type="component" value="Unassembled WGS sequence"/>
</dbReference>
<dbReference type="AlphaFoldDB" id="A0A0I4B6C1"/>
<evidence type="ECO:0000313" key="9">
    <source>
        <dbReference type="Proteomes" id="UP000194501"/>
    </source>
</evidence>
<dbReference type="EMBL" id="CWXZ01000040">
    <property type="protein sequence ID" value="CSK66103.1"/>
    <property type="molecule type" value="Genomic_DNA"/>
</dbReference>
<dbReference type="SMR" id="A0A0I4B6C1"/>
<dbReference type="Gene3D" id="6.10.20.30">
    <property type="match status" value="1"/>
</dbReference>
<evidence type="ECO:0000313" key="10">
    <source>
        <dbReference type="Proteomes" id="UP000251393"/>
    </source>
</evidence>
<dbReference type="InterPro" id="IPR027417">
    <property type="entry name" value="P-loop_NTPase"/>
</dbReference>
<proteinExistence type="predicted"/>
<dbReference type="Proteomes" id="UP000251393">
    <property type="component" value="Unassembled WGS sequence"/>
</dbReference>
<evidence type="ECO:0000313" key="7">
    <source>
        <dbReference type="Proteomes" id="UP000045991"/>
    </source>
</evidence>
<evidence type="ECO:0000313" key="2">
    <source>
        <dbReference type="EMBL" id="ARS05925.1"/>
    </source>
</evidence>
<protein>
    <submittedName>
        <fullName evidence="4">AAA family ATPase</fullName>
    </submittedName>
    <submittedName>
        <fullName evidence="2">Transposase</fullName>
    </submittedName>
    <submittedName>
        <fullName evidence="3">Transposon Tn7 transposition protein tnsC</fullName>
    </submittedName>
</protein>
<dbReference type="InterPro" id="IPR049945">
    <property type="entry name" value="AAA_22"/>
</dbReference>
<dbReference type="SMART" id="SM00382">
    <property type="entry name" value="AAA"/>
    <property type="match status" value="1"/>
</dbReference>
<dbReference type="OMA" id="GQGDMIW"/>
<gene>
    <name evidence="3" type="primary">tnsC</name>
    <name evidence="2" type="ORF">BZ172_11455</name>
    <name evidence="4" type="ORF">EKS37_15680</name>
    <name evidence="3" type="ORF">ERS428554_02052</name>
    <name evidence="5" type="ORF">SAMEA1569760_01846</name>
    <name evidence="6" type="ORF">SAMEA3710766_02002</name>
</gene>
<dbReference type="EMBL" id="UDYI01000041">
    <property type="protein sequence ID" value="SRR20162.1"/>
    <property type="molecule type" value="Genomic_DNA"/>
</dbReference>
<evidence type="ECO:0000313" key="5">
    <source>
        <dbReference type="EMBL" id="SJH06021.1"/>
    </source>
</evidence>
<sequence length="555" mass="62995">MSATRIQAVYRDTGVEAYRDNPFIEALPPLQESVNSAASLKSSLQLTSSDLQKSRVIRAHTICRIPDDYFQPLGTHLLLSERISVMIRGGYVGRNPKTGDLQKHLQNGYERVQTGELETFRFEEARSTAQSLLLIGCSGSGKTTSLHRILATYPQVIYHRELNVEQVVYLKIDCSHNGSLKEICLNFFRALDRALGSNYERRYGLKRHGIETMLALMSQIANAHALGLLVIDEIQHLSRSRSGGSQEMLNFFVTMVNIIGVPVMLIGTPKAREIFEADLRSARRGAGFGAIFWDPIQQTQRGKPNQEWIAFTDNLWQLQLLQRKDALLSDEVRDVWYELSQGVMDIVVKLFVLAQLRALALGNERITAGLLRQVYQDELKPVHPMLEALRSGIPERIARYSDLVVPEIDKRLIQLQLDIAAIQEQTPEEKALQELDTEDQRHLYLMLKEDYDSSLLIPTIKKAFSQNPTMTRQKLLPLVLQWLMEGETVVSELEKPSKSKKVSAIKVVKPSDWDSLPDTDLRYIYSQRQPEKTMHERLKGKGVIVDMASLFKQAG</sequence>
<dbReference type="InterPro" id="IPR003593">
    <property type="entry name" value="AAA+_ATPase"/>
</dbReference>
<feature type="domain" description="AAA+ ATPase" evidence="1">
    <location>
        <begin position="128"/>
        <end position="292"/>
    </location>
</feature>
<dbReference type="SUPFAM" id="SSF52540">
    <property type="entry name" value="P-loop containing nucleoside triphosphate hydrolases"/>
    <property type="match status" value="1"/>
</dbReference>
<evidence type="ECO:0000259" key="1">
    <source>
        <dbReference type="SMART" id="SM00382"/>
    </source>
</evidence>
<name>A0A0I4B6C1_SHISO</name>
<dbReference type="Proteomes" id="UP000267101">
    <property type="component" value="Unassembled WGS sequence"/>
</dbReference>
<dbReference type="Proteomes" id="UP000045991">
    <property type="component" value="Unassembled WGS sequence"/>
</dbReference>
<dbReference type="CDD" id="cd00009">
    <property type="entry name" value="AAA"/>
    <property type="match status" value="1"/>
</dbReference>